<dbReference type="PANTHER" id="PTHR14379:SF3">
    <property type="entry name" value="MEIOSIS REGULATOR AND MRNA STABILITY FACTOR 1"/>
    <property type="match status" value="1"/>
</dbReference>
<feature type="region of interest" description="Disordered" evidence="1">
    <location>
        <begin position="358"/>
        <end position="453"/>
    </location>
</feature>
<dbReference type="AlphaFoldDB" id="A0A0C3PWH4"/>
<feature type="compositionally biased region" description="Low complexity" evidence="1">
    <location>
        <begin position="440"/>
        <end position="450"/>
    </location>
</feature>
<dbReference type="InParanoid" id="A0A0C3PWH4"/>
<feature type="region of interest" description="Disordered" evidence="1">
    <location>
        <begin position="231"/>
        <end position="255"/>
    </location>
</feature>
<gene>
    <name evidence="2" type="ORF">M404DRAFT_18772</name>
</gene>
<dbReference type="GO" id="GO:1905762">
    <property type="term" value="F:CCR4-NOT complex binding"/>
    <property type="evidence" value="ECO:0007669"/>
    <property type="project" value="TreeGrafter"/>
</dbReference>
<feature type="compositionally biased region" description="Basic and acidic residues" evidence="1">
    <location>
        <begin position="236"/>
        <end position="245"/>
    </location>
</feature>
<dbReference type="EMBL" id="KN831946">
    <property type="protein sequence ID" value="KIO13274.1"/>
    <property type="molecule type" value="Genomic_DNA"/>
</dbReference>
<evidence type="ECO:0000256" key="1">
    <source>
        <dbReference type="SAM" id="MobiDB-lite"/>
    </source>
</evidence>
<feature type="compositionally biased region" description="Polar residues" evidence="1">
    <location>
        <begin position="391"/>
        <end position="419"/>
    </location>
</feature>
<accession>A0A0C3PWH4</accession>
<dbReference type="GO" id="GO:0010468">
    <property type="term" value="P:regulation of gene expression"/>
    <property type="evidence" value="ECO:0007669"/>
    <property type="project" value="InterPro"/>
</dbReference>
<protein>
    <recommendedName>
        <fullName evidence="4">NYN domain-containing protein</fullName>
    </recommendedName>
</protein>
<evidence type="ECO:0000313" key="2">
    <source>
        <dbReference type="EMBL" id="KIO13274.1"/>
    </source>
</evidence>
<dbReference type="Proteomes" id="UP000054217">
    <property type="component" value="Unassembled WGS sequence"/>
</dbReference>
<organism evidence="2 3">
    <name type="scientific">Pisolithus tinctorius Marx 270</name>
    <dbReference type="NCBI Taxonomy" id="870435"/>
    <lineage>
        <taxon>Eukaryota</taxon>
        <taxon>Fungi</taxon>
        <taxon>Dikarya</taxon>
        <taxon>Basidiomycota</taxon>
        <taxon>Agaricomycotina</taxon>
        <taxon>Agaricomycetes</taxon>
        <taxon>Agaricomycetidae</taxon>
        <taxon>Boletales</taxon>
        <taxon>Sclerodermatineae</taxon>
        <taxon>Pisolithaceae</taxon>
        <taxon>Pisolithus</taxon>
    </lineage>
</organism>
<evidence type="ECO:0000313" key="3">
    <source>
        <dbReference type="Proteomes" id="UP000054217"/>
    </source>
</evidence>
<dbReference type="OrthoDB" id="2690974at2759"/>
<feature type="compositionally biased region" description="Low complexity" evidence="1">
    <location>
        <begin position="362"/>
        <end position="376"/>
    </location>
</feature>
<proteinExistence type="predicted"/>
<dbReference type="InterPro" id="IPR024768">
    <property type="entry name" value="Marf1"/>
</dbReference>
<keyword evidence="3" id="KW-1185">Reference proteome</keyword>
<reference evidence="2 3" key="1">
    <citation type="submission" date="2014-04" db="EMBL/GenBank/DDBJ databases">
        <authorList>
            <consortium name="DOE Joint Genome Institute"/>
            <person name="Kuo A."/>
            <person name="Kohler A."/>
            <person name="Costa M.D."/>
            <person name="Nagy L.G."/>
            <person name="Floudas D."/>
            <person name="Copeland A."/>
            <person name="Barry K.W."/>
            <person name="Cichocki N."/>
            <person name="Veneault-Fourrey C."/>
            <person name="LaButti K."/>
            <person name="Lindquist E.A."/>
            <person name="Lipzen A."/>
            <person name="Lundell T."/>
            <person name="Morin E."/>
            <person name="Murat C."/>
            <person name="Sun H."/>
            <person name="Tunlid A."/>
            <person name="Henrissat B."/>
            <person name="Grigoriev I.V."/>
            <person name="Hibbett D.S."/>
            <person name="Martin F."/>
            <person name="Nordberg H.P."/>
            <person name="Cantor M.N."/>
            <person name="Hua S.X."/>
        </authorList>
    </citation>
    <scope>NUCLEOTIDE SEQUENCE [LARGE SCALE GENOMIC DNA]</scope>
    <source>
        <strain evidence="2 3">Marx 270</strain>
    </source>
</reference>
<dbReference type="HOGENOM" id="CLU_019899_0_0_1"/>
<dbReference type="STRING" id="870435.A0A0C3PWH4"/>
<name>A0A0C3PWH4_PISTI</name>
<dbReference type="GO" id="GO:0005777">
    <property type="term" value="C:peroxisome"/>
    <property type="evidence" value="ECO:0007669"/>
    <property type="project" value="InterPro"/>
</dbReference>
<evidence type="ECO:0008006" key="4">
    <source>
        <dbReference type="Google" id="ProtNLM"/>
    </source>
</evidence>
<reference evidence="3" key="2">
    <citation type="submission" date="2015-01" db="EMBL/GenBank/DDBJ databases">
        <title>Evolutionary Origins and Diversification of the Mycorrhizal Mutualists.</title>
        <authorList>
            <consortium name="DOE Joint Genome Institute"/>
            <consortium name="Mycorrhizal Genomics Consortium"/>
            <person name="Kohler A."/>
            <person name="Kuo A."/>
            <person name="Nagy L.G."/>
            <person name="Floudas D."/>
            <person name="Copeland A."/>
            <person name="Barry K.W."/>
            <person name="Cichocki N."/>
            <person name="Veneault-Fourrey C."/>
            <person name="LaButti K."/>
            <person name="Lindquist E.A."/>
            <person name="Lipzen A."/>
            <person name="Lundell T."/>
            <person name="Morin E."/>
            <person name="Murat C."/>
            <person name="Riley R."/>
            <person name="Ohm R."/>
            <person name="Sun H."/>
            <person name="Tunlid A."/>
            <person name="Henrissat B."/>
            <person name="Grigoriev I.V."/>
            <person name="Hibbett D.S."/>
            <person name="Martin F."/>
        </authorList>
    </citation>
    <scope>NUCLEOTIDE SEQUENCE [LARGE SCALE GENOMIC DNA]</scope>
    <source>
        <strain evidence="3">Marx 270</strain>
    </source>
</reference>
<dbReference type="PANTHER" id="PTHR14379">
    <property type="entry name" value="LIMKAIN B LKAP"/>
    <property type="match status" value="1"/>
</dbReference>
<sequence length="682" mass="72847">MFAFAVDNPAPATVILIAADRDYAYALSTLRLRNYKVVLITPCVSTCLEACASFVIDWNVALTKTRTESNTDCVRRPYVDIEASLFDRLSQEVSQFGNNLTVISAPLEGIKLQRINRQNLIRPSLADNDAGVTSESKFAPGSLEGMDRCTSGTGDSSIFVTPAPKVAAFSPHSSMSPPSLLHTHNILSEAVSKPSSGPSRPVTENLLSQHDICLKMSGDADAITKHFDSFVPNGGENHEFPKDEPPSPTSTGSPVVKAPPLPTTFNYSSSPHSVPLLNPRLNMSSTTSTLSGTRTISGGTVVSIGDSSRKVELVDTPKSEIGRMAAPLSKSSPPRPAVGADLSTAYCLPKCDHPPADDLVAGGSSSSLCQSSLHGSRNGSSRNITPVLANGDSNTYVPGETSSTGCRSFVSCSKGSSQSMEKRSTHASSVESIPEELVGSDDPSGVSSSDATPNMIPGSLAVQMPTRPSSVMSTNTATGQVNREKIRWQFLPLIQQLVADRRNSVFRSSRSDVAALLQVDKKVFKRVGVTKFKGYITLAQRLGLVVLGGAEGDAWVALHPDWLTEVQSNTAMEGDSRAADVKHTKISREIGAGCFQPLVDILVPFHRSGVRRVLRSRVKRMLEPTVYRDAGVPGFKQYIALAVEVGVVLCDDADSHDWIHLHPAVETQVDVTYHVSFGASSG</sequence>